<accession>A0A0C1VXJ1</accession>
<keyword evidence="3" id="KW-0201">Cytochrome c-type biogenesis</keyword>
<evidence type="ECO:0000256" key="2">
    <source>
        <dbReference type="ARBA" id="ARBA00007758"/>
    </source>
</evidence>
<organism evidence="7 8">
    <name type="scientific">Vibrio owensii CAIM 1854 = LMG 25443</name>
    <dbReference type="NCBI Taxonomy" id="1229493"/>
    <lineage>
        <taxon>Bacteria</taxon>
        <taxon>Pseudomonadati</taxon>
        <taxon>Pseudomonadota</taxon>
        <taxon>Gammaproteobacteria</taxon>
        <taxon>Vibrionales</taxon>
        <taxon>Vibrionaceae</taxon>
        <taxon>Vibrio</taxon>
    </lineage>
</organism>
<dbReference type="GO" id="GO:0005886">
    <property type="term" value="C:plasma membrane"/>
    <property type="evidence" value="ECO:0007669"/>
    <property type="project" value="UniProtKB-SubCell"/>
</dbReference>
<feature type="domain" description="Thioredoxin" evidence="6">
    <location>
        <begin position="37"/>
        <end position="174"/>
    </location>
</feature>
<dbReference type="Gene3D" id="3.40.30.10">
    <property type="entry name" value="Glutaredoxin"/>
    <property type="match status" value="1"/>
</dbReference>
<dbReference type="NCBIfam" id="TIGR00385">
    <property type="entry name" value="dsbE"/>
    <property type="match status" value="1"/>
</dbReference>
<dbReference type="PATRIC" id="fig|1229493.5.peg.3351"/>
<dbReference type="InterPro" id="IPR036249">
    <property type="entry name" value="Thioredoxin-like_sf"/>
</dbReference>
<dbReference type="PANTHER" id="PTHR42852">
    <property type="entry name" value="THIOL:DISULFIDE INTERCHANGE PROTEIN DSBE"/>
    <property type="match status" value="1"/>
</dbReference>
<sequence length="177" mass="19802">MRSRNTLKLAGLVVAVAAFAVVTAVALSERPHVELSPQRNLETPNFRSTSLISDDIVSEQLFKSDGYKLLNVWASWCGVCKREHEELLHLAELGVPIIGLNYRDQKQAAREYLSSKRNPYIEVISDPNGKLAVELGVIGTPETYLIDQNGRILIKYRGELTADKWNDIFSGYLNVSI</sequence>
<dbReference type="GO" id="GO:0030288">
    <property type="term" value="C:outer membrane-bounded periplasmic space"/>
    <property type="evidence" value="ECO:0007669"/>
    <property type="project" value="InterPro"/>
</dbReference>
<reference evidence="7 8" key="1">
    <citation type="submission" date="2014-07" db="EMBL/GenBank/DDBJ databases">
        <title>Unique and conserved regions in Vibrio harveyi and related species in comparison with the shrimp pathogen Vibrio harveyi CAIM 1792.</title>
        <authorList>
            <person name="Espinoza-Valles I."/>
            <person name="Vora G."/>
            <person name="Leekitcharoenphon P."/>
            <person name="Ussery D."/>
            <person name="Hoj L."/>
            <person name="Gomez-Gil B."/>
        </authorList>
    </citation>
    <scope>NUCLEOTIDE SEQUENCE [LARGE SCALE GENOMIC DNA]</scope>
    <source>
        <strain evidence="8">CAIM 1854 / LMG 25443</strain>
    </source>
</reference>
<dbReference type="GO" id="GO:0015036">
    <property type="term" value="F:disulfide oxidoreductase activity"/>
    <property type="evidence" value="ECO:0007669"/>
    <property type="project" value="InterPro"/>
</dbReference>
<evidence type="ECO:0000256" key="4">
    <source>
        <dbReference type="ARBA" id="ARBA00023157"/>
    </source>
</evidence>
<keyword evidence="4" id="KW-1015">Disulfide bond</keyword>
<dbReference type="SUPFAM" id="SSF52833">
    <property type="entry name" value="Thioredoxin-like"/>
    <property type="match status" value="1"/>
</dbReference>
<dbReference type="InterPro" id="IPR013766">
    <property type="entry name" value="Thioredoxin_domain"/>
</dbReference>
<evidence type="ECO:0000259" key="6">
    <source>
        <dbReference type="PROSITE" id="PS51352"/>
    </source>
</evidence>
<dbReference type="AlphaFoldDB" id="A0A0C1VXJ1"/>
<dbReference type="PANTHER" id="PTHR42852:SF6">
    <property type="entry name" value="THIOL:DISULFIDE INTERCHANGE PROTEIN DSBE"/>
    <property type="match status" value="1"/>
</dbReference>
<dbReference type="PROSITE" id="PS51352">
    <property type="entry name" value="THIOREDOXIN_2"/>
    <property type="match status" value="1"/>
</dbReference>
<comment type="caution">
    <text evidence="7">The sequence shown here is derived from an EMBL/GenBank/DDBJ whole genome shotgun (WGS) entry which is preliminary data.</text>
</comment>
<dbReference type="InterPro" id="IPR013740">
    <property type="entry name" value="Redoxin"/>
</dbReference>
<evidence type="ECO:0000256" key="3">
    <source>
        <dbReference type="ARBA" id="ARBA00022748"/>
    </source>
</evidence>
<dbReference type="GO" id="GO:0017004">
    <property type="term" value="P:cytochrome complex assembly"/>
    <property type="evidence" value="ECO:0007669"/>
    <property type="project" value="UniProtKB-KW"/>
</dbReference>
<evidence type="ECO:0000256" key="5">
    <source>
        <dbReference type="ARBA" id="ARBA00023284"/>
    </source>
</evidence>
<evidence type="ECO:0000313" key="7">
    <source>
        <dbReference type="EMBL" id="KIF54803.1"/>
    </source>
</evidence>
<dbReference type="InterPro" id="IPR004799">
    <property type="entry name" value="Periplasmic_diS_OxRdtase_DsbE"/>
</dbReference>
<gene>
    <name evidence="7" type="ORF">H735_01310</name>
</gene>
<protein>
    <submittedName>
        <fullName evidence="7">Thiol:disulfide interchange protein DsbE</fullName>
    </submittedName>
</protein>
<proteinExistence type="inferred from homology"/>
<evidence type="ECO:0000256" key="1">
    <source>
        <dbReference type="ARBA" id="ARBA00004383"/>
    </source>
</evidence>
<dbReference type="RefSeq" id="WP_020196499.1">
    <property type="nucleotide sequence ID" value="NZ_BAOH01000056.1"/>
</dbReference>
<comment type="subcellular location">
    <subcellularLocation>
        <location evidence="1">Cell inner membrane</location>
        <topology evidence="1">Single-pass membrane protein</topology>
        <orientation evidence="1">Periplasmic side</orientation>
    </subcellularLocation>
</comment>
<dbReference type="EMBL" id="JPRD01000004">
    <property type="protein sequence ID" value="KIF54803.1"/>
    <property type="molecule type" value="Genomic_DNA"/>
</dbReference>
<comment type="similarity">
    <text evidence="2">Belongs to the thioredoxin family. DsbE subfamily.</text>
</comment>
<dbReference type="Pfam" id="PF08534">
    <property type="entry name" value="Redoxin"/>
    <property type="match status" value="1"/>
</dbReference>
<evidence type="ECO:0000313" key="8">
    <source>
        <dbReference type="Proteomes" id="UP000031586"/>
    </source>
</evidence>
<dbReference type="Proteomes" id="UP000031586">
    <property type="component" value="Unassembled WGS sequence"/>
</dbReference>
<dbReference type="InterPro" id="IPR050553">
    <property type="entry name" value="Thioredoxin_ResA/DsbE_sf"/>
</dbReference>
<keyword evidence="5" id="KW-0676">Redox-active center</keyword>
<name>A0A0C1VXJ1_9VIBR</name>